<gene>
    <name evidence="2" type="ORF">MELLADRAFT_114026</name>
</gene>
<feature type="region of interest" description="Disordered" evidence="1">
    <location>
        <begin position="238"/>
        <end position="263"/>
    </location>
</feature>
<dbReference type="eggNOG" id="ENOG502S4YJ">
    <property type="taxonomic scope" value="Eukaryota"/>
</dbReference>
<feature type="compositionally biased region" description="Basic residues" evidence="1">
    <location>
        <begin position="339"/>
        <end position="362"/>
    </location>
</feature>
<dbReference type="HOGENOM" id="CLU_371747_0_0_1"/>
<feature type="compositionally biased region" description="Low complexity" evidence="1">
    <location>
        <begin position="252"/>
        <end position="262"/>
    </location>
</feature>
<evidence type="ECO:0008006" key="4">
    <source>
        <dbReference type="Google" id="ProtNLM"/>
    </source>
</evidence>
<organism evidence="3">
    <name type="scientific">Melampsora larici-populina (strain 98AG31 / pathotype 3-4-7)</name>
    <name type="common">Poplar leaf rust fungus</name>
    <dbReference type="NCBI Taxonomy" id="747676"/>
    <lineage>
        <taxon>Eukaryota</taxon>
        <taxon>Fungi</taxon>
        <taxon>Dikarya</taxon>
        <taxon>Basidiomycota</taxon>
        <taxon>Pucciniomycotina</taxon>
        <taxon>Pucciniomycetes</taxon>
        <taxon>Pucciniales</taxon>
        <taxon>Melampsoraceae</taxon>
        <taxon>Melampsora</taxon>
    </lineage>
</organism>
<keyword evidence="3" id="KW-1185">Reference proteome</keyword>
<dbReference type="Proteomes" id="UP000001072">
    <property type="component" value="Unassembled WGS sequence"/>
</dbReference>
<dbReference type="VEuPathDB" id="FungiDB:MELLADRAFT_114026"/>
<reference evidence="3" key="1">
    <citation type="journal article" date="2011" name="Proc. Natl. Acad. Sci. U.S.A.">
        <title>Obligate biotrophy features unraveled by the genomic analysis of rust fungi.</title>
        <authorList>
            <person name="Duplessis S."/>
            <person name="Cuomo C.A."/>
            <person name="Lin Y.-C."/>
            <person name="Aerts A."/>
            <person name="Tisserant E."/>
            <person name="Veneault-Fourrey C."/>
            <person name="Joly D.L."/>
            <person name="Hacquard S."/>
            <person name="Amselem J."/>
            <person name="Cantarel B.L."/>
            <person name="Chiu R."/>
            <person name="Coutinho P.M."/>
            <person name="Feau N."/>
            <person name="Field M."/>
            <person name="Frey P."/>
            <person name="Gelhaye E."/>
            <person name="Goldberg J."/>
            <person name="Grabherr M.G."/>
            <person name="Kodira C.D."/>
            <person name="Kohler A."/>
            <person name="Kuees U."/>
            <person name="Lindquist E.A."/>
            <person name="Lucas S.M."/>
            <person name="Mago R."/>
            <person name="Mauceli E."/>
            <person name="Morin E."/>
            <person name="Murat C."/>
            <person name="Pangilinan J.L."/>
            <person name="Park R."/>
            <person name="Pearson M."/>
            <person name="Quesneville H."/>
            <person name="Rouhier N."/>
            <person name="Sakthikumar S."/>
            <person name="Salamov A.A."/>
            <person name="Schmutz J."/>
            <person name="Selles B."/>
            <person name="Shapiro H."/>
            <person name="Tanguay P."/>
            <person name="Tuskan G.A."/>
            <person name="Henrissat B."/>
            <person name="Van de Peer Y."/>
            <person name="Rouze P."/>
            <person name="Ellis J.G."/>
            <person name="Dodds P.N."/>
            <person name="Schein J.E."/>
            <person name="Zhong S."/>
            <person name="Hamelin R.C."/>
            <person name="Grigoriev I.V."/>
            <person name="Szabo L.J."/>
            <person name="Martin F."/>
        </authorList>
    </citation>
    <scope>NUCLEOTIDE SEQUENCE [LARGE SCALE GENOMIC DNA]</scope>
    <source>
        <strain evidence="3">98AG31 / pathotype 3-4-7</strain>
    </source>
</reference>
<dbReference type="OrthoDB" id="2499658at2759"/>
<feature type="region of interest" description="Disordered" evidence="1">
    <location>
        <begin position="438"/>
        <end position="457"/>
    </location>
</feature>
<feature type="region of interest" description="Disordered" evidence="1">
    <location>
        <begin position="328"/>
        <end position="409"/>
    </location>
</feature>
<dbReference type="InParanoid" id="F4SBW9"/>
<dbReference type="EMBL" id="GL883196">
    <property type="protein sequence ID" value="EGF97858.1"/>
    <property type="molecule type" value="Genomic_DNA"/>
</dbReference>
<evidence type="ECO:0000313" key="2">
    <source>
        <dbReference type="EMBL" id="EGF97858.1"/>
    </source>
</evidence>
<sequence length="748" mass="82528">MVLDFDVQMGVTKIPDLTADGRDGFSSRAQHDWCVERYLGGMCDKKRGKALIDKSMYERILAVLFDKNDKTTESAQFRWWVRRTFTKVSDDRGHYLVHENRPLAVKEQIYDVLVYCHAECGHGGRDKTSAVSRKYFSWIPKDVVSRFVSVCPGCHARTQKDEQFFSAKGADGYYPVNDQVRELSIVRGHATPESYAKTSPYQPLLAAGMVKLLNGVNHDEESTVGAIGFDADELSSASQNSHLSPFDINGHDQSQSSIQDSSVRVEGVLGSGQPVSRVPSPHPQPTHDLQNNLERAAVANAQAVMAKVALRIKTSEIKNLKADQHKIQATKLAQGSKIRAPKTSRKTQVRKPTSKPKVHKKATLTEPGHNPLPSSSVCSDTLPRLQEDSSATSTSEDDNTSKSEIASPTQFYSLIPPRFDYSIQAFSGGMELNNRKHRESLSPDHEAGLNNPTSHHNTTNLLGLEHVQTPIPCVDVIDNMMLREMNQSTQGWQAGGRSEGFNRQDSSYGSAYQGSIHKVSEFQSSSTPTSNDTTNAGIHSQDLSFQQYAQLVDQHNNNSIDHNSAGIEFTFQSVQSSAPESQLCHSLTPLHTSTPLSWSLSAPTNGGVGDGFNGMLQGSPHPSFLTDDNTQYQDMLNAAGSQGSPYMSEISVDYQHQVPQLVEQTKHRPPMLQLPPSQFSLDPSQNGPHSAPLLGGHFDYAQRTEPNYINYPYSAGFDGHFDFHAQNQYPYSIDPATLTQDFVGGQYN</sequence>
<feature type="region of interest" description="Disordered" evidence="1">
    <location>
        <begin position="490"/>
        <end position="512"/>
    </location>
</feature>
<name>F4SBW9_MELLP</name>
<feature type="compositionally biased region" description="Polar residues" evidence="1">
    <location>
        <begin position="501"/>
        <end position="512"/>
    </location>
</feature>
<protein>
    <recommendedName>
        <fullName evidence="4">Integrase zinc-binding domain-containing protein</fullName>
    </recommendedName>
</protein>
<dbReference type="AlphaFoldDB" id="F4SBW9"/>
<evidence type="ECO:0000256" key="1">
    <source>
        <dbReference type="SAM" id="MobiDB-lite"/>
    </source>
</evidence>
<dbReference type="KEGG" id="mlr:MELLADRAFT_114026"/>
<evidence type="ECO:0000313" key="3">
    <source>
        <dbReference type="Proteomes" id="UP000001072"/>
    </source>
</evidence>
<dbReference type="GeneID" id="18925183"/>
<dbReference type="RefSeq" id="XP_007418885.1">
    <property type="nucleotide sequence ID" value="XM_007418823.1"/>
</dbReference>
<proteinExistence type="predicted"/>
<accession>F4SBW9</accession>